<reference evidence="12 13" key="1">
    <citation type="submission" date="2015-04" db="EMBL/GenBank/DDBJ databases">
        <title>The complete genome sequence of the hyperthermophilic, obligate iron-reducing archaeon Geoglobus ahangari strain 234T.</title>
        <authorList>
            <person name="Manzella M.P."/>
            <person name="Holmes D.E."/>
            <person name="Rocheleau J.M."/>
            <person name="Chung A."/>
            <person name="Reguera G."/>
            <person name="Kashefi K."/>
        </authorList>
    </citation>
    <scope>NUCLEOTIDE SEQUENCE [LARGE SCALE GENOMIC DNA]</scope>
    <source>
        <strain evidence="12 13">234</strain>
    </source>
</reference>
<keyword evidence="7 11" id="KW-0169">Cobalamin biosynthesis</keyword>
<dbReference type="GO" id="GO:0009236">
    <property type="term" value="P:cobalamin biosynthetic process"/>
    <property type="evidence" value="ECO:0007669"/>
    <property type="project" value="UniProtKB-UniRule"/>
</dbReference>
<keyword evidence="9 11" id="KW-1133">Transmembrane helix</keyword>
<organism evidence="12 13">
    <name type="scientific">Geoglobus ahangari</name>
    <dbReference type="NCBI Taxonomy" id="113653"/>
    <lineage>
        <taxon>Archaea</taxon>
        <taxon>Methanobacteriati</taxon>
        <taxon>Methanobacteriota</taxon>
        <taxon>Archaeoglobi</taxon>
        <taxon>Archaeoglobales</taxon>
        <taxon>Archaeoglobaceae</taxon>
        <taxon>Geoglobus</taxon>
    </lineage>
</organism>
<dbReference type="GO" id="GO:0048472">
    <property type="term" value="F:threonine-phosphate decarboxylase activity"/>
    <property type="evidence" value="ECO:0007669"/>
    <property type="project" value="InterPro"/>
</dbReference>
<protein>
    <recommendedName>
        <fullName evidence="5 11">Probable cobalamin biosynthesis protein CobD</fullName>
    </recommendedName>
</protein>
<dbReference type="HOGENOM" id="CLU_054212_0_2_2"/>
<comment type="similarity">
    <text evidence="4 11">Belongs to the CobD/CbiB family.</text>
</comment>
<gene>
    <name evidence="11" type="primary">cobD</name>
    <name evidence="12" type="ORF">GAH_01301</name>
</gene>
<dbReference type="Proteomes" id="UP000034723">
    <property type="component" value="Chromosome"/>
</dbReference>
<dbReference type="PATRIC" id="fig|113653.22.peg.1286"/>
<comment type="subcellular location">
    <subcellularLocation>
        <location evidence="2 11">Cell membrane</location>
        <topology evidence="2 11">Multi-pass membrane protein</topology>
    </subcellularLocation>
</comment>
<feature type="transmembrane region" description="Helical" evidence="11">
    <location>
        <begin position="47"/>
        <end position="71"/>
    </location>
</feature>
<keyword evidence="13" id="KW-1185">Reference proteome</keyword>
<dbReference type="Pfam" id="PF03186">
    <property type="entry name" value="CobD_Cbib"/>
    <property type="match status" value="1"/>
</dbReference>
<dbReference type="GeneID" id="24803872"/>
<feature type="transmembrane region" description="Helical" evidence="11">
    <location>
        <begin position="147"/>
        <end position="164"/>
    </location>
</feature>
<evidence type="ECO:0000256" key="4">
    <source>
        <dbReference type="ARBA" id="ARBA00006263"/>
    </source>
</evidence>
<evidence type="ECO:0000256" key="2">
    <source>
        <dbReference type="ARBA" id="ARBA00004651"/>
    </source>
</evidence>
<dbReference type="HAMAP" id="MF_00024">
    <property type="entry name" value="CobD_CbiB"/>
    <property type="match status" value="1"/>
</dbReference>
<dbReference type="RefSeq" id="WP_048095464.1">
    <property type="nucleotide sequence ID" value="NZ_CP011267.1"/>
</dbReference>
<evidence type="ECO:0000313" key="13">
    <source>
        <dbReference type="Proteomes" id="UP000034723"/>
    </source>
</evidence>
<evidence type="ECO:0000313" key="12">
    <source>
        <dbReference type="EMBL" id="AKG91397.1"/>
    </source>
</evidence>
<comment type="pathway">
    <text evidence="3 11">Cofactor biosynthesis; adenosylcobalamin biosynthesis.</text>
</comment>
<dbReference type="GO" id="GO:0005886">
    <property type="term" value="C:plasma membrane"/>
    <property type="evidence" value="ECO:0007669"/>
    <property type="project" value="UniProtKB-SubCell"/>
</dbReference>
<keyword evidence="6 11" id="KW-1003">Cell membrane</keyword>
<accession>A0A0F7IEJ0</accession>
<evidence type="ECO:0000256" key="11">
    <source>
        <dbReference type="HAMAP-Rule" id="MF_00024"/>
    </source>
</evidence>
<dbReference type="EMBL" id="CP011267">
    <property type="protein sequence ID" value="AKG91397.1"/>
    <property type="molecule type" value="Genomic_DNA"/>
</dbReference>
<dbReference type="GO" id="GO:0015420">
    <property type="term" value="F:ABC-type vitamin B12 transporter activity"/>
    <property type="evidence" value="ECO:0007669"/>
    <property type="project" value="UniProtKB-UniRule"/>
</dbReference>
<sequence>MVSLGVLELPVAIAFELIRSEPPPRAHPTVWFGRLISFLDKRLPRNAYAGILPPLLTASLAIALSLIPSALPWPFDLLLSGYLLYCSISIRSMVEHALACVDGEGVVRERVRLIVSRDLNGLEDWQVVSAVIESVSENFVDGVLAPLLYYAIFGLPGALVYRAINTCDAMLGYRNERYREFGRVSARLDDLLNLIPSRLSLLLYAILSRRAFSCGLRSPKLNGHSISAMAGLLGVRLEKPGSYRIECGREPEVKDIERCVRYFTALSGMAVILALSLRLLV</sequence>
<feature type="transmembrane region" description="Helical" evidence="11">
    <location>
        <begin position="259"/>
        <end position="280"/>
    </location>
</feature>
<proteinExistence type="inferred from homology"/>
<dbReference type="OrthoDB" id="46105at2157"/>
<keyword evidence="10 11" id="KW-0472">Membrane</keyword>
<evidence type="ECO:0000256" key="7">
    <source>
        <dbReference type="ARBA" id="ARBA00022573"/>
    </source>
</evidence>
<keyword evidence="12" id="KW-0436">Ligase</keyword>
<evidence type="ECO:0000256" key="3">
    <source>
        <dbReference type="ARBA" id="ARBA00004953"/>
    </source>
</evidence>
<evidence type="ECO:0000256" key="9">
    <source>
        <dbReference type="ARBA" id="ARBA00022989"/>
    </source>
</evidence>
<dbReference type="KEGG" id="gah:GAH_01301"/>
<evidence type="ECO:0000256" key="6">
    <source>
        <dbReference type="ARBA" id="ARBA00022475"/>
    </source>
</evidence>
<dbReference type="AlphaFoldDB" id="A0A0F7IEJ0"/>
<comment type="caution">
    <text evidence="11">Lacks conserved residue(s) required for the propagation of feature annotation.</text>
</comment>
<evidence type="ECO:0000256" key="10">
    <source>
        <dbReference type="ARBA" id="ARBA00023136"/>
    </source>
</evidence>
<dbReference type="FunCoup" id="A0A0F7IEJ0">
    <property type="interactions" value="71"/>
</dbReference>
<dbReference type="STRING" id="113653.GAH_01301"/>
<comment type="function">
    <text evidence="1 11">Converts cobyric acid to cobinamide by the addition of aminopropanol on the F carboxylic group.</text>
</comment>
<dbReference type="UniPathway" id="UPA00148"/>
<keyword evidence="8 11" id="KW-0812">Transmembrane</keyword>
<dbReference type="NCBIfam" id="TIGR00380">
    <property type="entry name" value="cobal_cbiB"/>
    <property type="match status" value="1"/>
</dbReference>
<dbReference type="PANTHER" id="PTHR34308:SF1">
    <property type="entry name" value="COBALAMIN BIOSYNTHESIS PROTEIN CBIB"/>
    <property type="match status" value="1"/>
</dbReference>
<evidence type="ECO:0000256" key="5">
    <source>
        <dbReference type="ARBA" id="ARBA00016185"/>
    </source>
</evidence>
<evidence type="ECO:0000256" key="8">
    <source>
        <dbReference type="ARBA" id="ARBA00022692"/>
    </source>
</evidence>
<dbReference type="InterPro" id="IPR004485">
    <property type="entry name" value="Cobalamin_biosynth_CobD/CbiB"/>
</dbReference>
<dbReference type="GO" id="GO:0016874">
    <property type="term" value="F:ligase activity"/>
    <property type="evidence" value="ECO:0007669"/>
    <property type="project" value="UniProtKB-KW"/>
</dbReference>
<name>A0A0F7IEJ0_9EURY</name>
<dbReference type="PANTHER" id="PTHR34308">
    <property type="entry name" value="COBALAMIN BIOSYNTHESIS PROTEIN CBIB"/>
    <property type="match status" value="1"/>
</dbReference>
<evidence type="ECO:0000256" key="1">
    <source>
        <dbReference type="ARBA" id="ARBA00003384"/>
    </source>
</evidence>
<dbReference type="InParanoid" id="A0A0F7IEJ0"/>